<dbReference type="EMBL" id="BMKB01000010">
    <property type="protein sequence ID" value="GGA63837.1"/>
    <property type="molecule type" value="Genomic_DNA"/>
</dbReference>
<keyword evidence="2" id="KW-0732">Signal</keyword>
<dbReference type="SUPFAM" id="SSF56563">
    <property type="entry name" value="Major capsid protein gp5"/>
    <property type="match status" value="1"/>
</dbReference>
<dbReference type="Proteomes" id="UP000596977">
    <property type="component" value="Unassembled WGS sequence"/>
</dbReference>
<feature type="chain" id="PRO_5037287208" evidence="2">
    <location>
        <begin position="24"/>
        <end position="459"/>
    </location>
</feature>
<gene>
    <name evidence="4" type="primary">gp36</name>
    <name evidence="4" type="ORF">GCM10011499_37780</name>
</gene>
<dbReference type="NCBIfam" id="TIGR01554">
    <property type="entry name" value="major_cap_HK97"/>
    <property type="match status" value="1"/>
</dbReference>
<keyword evidence="5" id="KW-1185">Reference proteome</keyword>
<evidence type="ECO:0000259" key="3">
    <source>
        <dbReference type="Pfam" id="PF05065"/>
    </source>
</evidence>
<dbReference type="Gene3D" id="3.30.2400.10">
    <property type="entry name" value="Major capsid protein gp5"/>
    <property type="match status" value="1"/>
</dbReference>
<feature type="signal peptide" evidence="2">
    <location>
        <begin position="1"/>
        <end position="23"/>
    </location>
</feature>
<dbReference type="InterPro" id="IPR054612">
    <property type="entry name" value="Phage_capsid-like_C"/>
</dbReference>
<name>A0A916RR10_9HYPH</name>
<dbReference type="Gene3D" id="3.30.2320.10">
    <property type="entry name" value="hypothetical protein PF0899 domain"/>
    <property type="match status" value="1"/>
</dbReference>
<comment type="caution">
    <text evidence="4">The sequence shown here is derived from an EMBL/GenBank/DDBJ whole genome shotgun (WGS) entry which is preliminary data.</text>
</comment>
<dbReference type="InterPro" id="IPR024455">
    <property type="entry name" value="Phage_capsid"/>
</dbReference>
<proteinExistence type="predicted"/>
<reference evidence="4 5" key="1">
    <citation type="journal article" date="2014" name="Int. J. Syst. Evol. Microbiol.">
        <title>Complete genome sequence of Corynebacterium casei LMG S-19264T (=DSM 44701T), isolated from a smear-ripened cheese.</title>
        <authorList>
            <consortium name="US DOE Joint Genome Institute (JGI-PGF)"/>
            <person name="Walter F."/>
            <person name="Albersmeier A."/>
            <person name="Kalinowski J."/>
            <person name="Ruckert C."/>
        </authorList>
    </citation>
    <scope>NUCLEOTIDE SEQUENCE [LARGE SCALE GENOMIC DNA]</scope>
    <source>
        <strain evidence="4 5">CGMCC 1.15896</strain>
    </source>
</reference>
<evidence type="ECO:0000256" key="2">
    <source>
        <dbReference type="SAM" id="SignalP"/>
    </source>
</evidence>
<organism evidence="4 5">
    <name type="scientific">Pelagibacterium lentulum</name>
    <dbReference type="NCBI Taxonomy" id="2029865"/>
    <lineage>
        <taxon>Bacteria</taxon>
        <taxon>Pseudomonadati</taxon>
        <taxon>Pseudomonadota</taxon>
        <taxon>Alphaproteobacteria</taxon>
        <taxon>Hyphomicrobiales</taxon>
        <taxon>Devosiaceae</taxon>
        <taxon>Pelagibacterium</taxon>
    </lineage>
</organism>
<dbReference type="AlphaFoldDB" id="A0A916RR10"/>
<dbReference type="RefSeq" id="WP_244640903.1">
    <property type="nucleotide sequence ID" value="NZ_BMKB01000010.1"/>
</dbReference>
<evidence type="ECO:0000256" key="1">
    <source>
        <dbReference type="ARBA" id="ARBA00004328"/>
    </source>
</evidence>
<comment type="subcellular location">
    <subcellularLocation>
        <location evidence="1">Virion</location>
    </subcellularLocation>
</comment>
<evidence type="ECO:0000313" key="4">
    <source>
        <dbReference type="EMBL" id="GGA63837.1"/>
    </source>
</evidence>
<evidence type="ECO:0000313" key="5">
    <source>
        <dbReference type="Proteomes" id="UP000596977"/>
    </source>
</evidence>
<protein>
    <submittedName>
        <fullName evidence="4">Phage capsid protein</fullName>
    </submittedName>
</protein>
<accession>A0A916RR10</accession>
<sequence length="459" mass="49496">MKLTKLIGAALALTVLGVCAVFAGTPDLTFISTEYLTAEVIGAMGVMVPPISAKARGIVAVRAEGPTGDIKSLIEGLNKDWETFKATYDQREKERDKRFEDVVTTEKLERVNSSVTELQAAVDAANSKLAAISIGGGGVGEVVDQEYSEAFRSHFRKGSVSAALNKGEDNEGGYLAPVEWDRTITDKLIEVSPMRAIATVQNISTAGFKKLYNLRGTASGWVGETSARTETNTPEFGPMTFTPGEIYANPAATQQMLDDAEVNLEAWLANEVETEFAYQEGLAFIAGDGANKPFGFLTFADGGTNAAVNPLGAIETMPTASATEIDTDELIDLVYELPMAFTGDARWVMNRSTLGTIRKLKDGQGNYIWQPSFAVGQPSTLLAYPVTEMAGMPDIAADSLPIAFGDFRRGYLIVDRTGVRVLRDPFTNKPYVMFYTTKRVGGGVNNPEAIKILQMDDGQ</sequence>
<dbReference type="Pfam" id="PF05065">
    <property type="entry name" value="Phage_capsid"/>
    <property type="match status" value="1"/>
</dbReference>
<feature type="domain" description="Phage capsid-like C-terminal" evidence="3">
    <location>
        <begin position="172"/>
        <end position="454"/>
    </location>
</feature>